<dbReference type="PROSITE" id="PS51856">
    <property type="entry name" value="RHO_RNA_BD"/>
    <property type="match status" value="1"/>
</dbReference>
<dbReference type="EMBL" id="JACHKZ010000011">
    <property type="protein sequence ID" value="MBB6578078.1"/>
    <property type="molecule type" value="Genomic_DNA"/>
</dbReference>
<dbReference type="InterPro" id="IPR027417">
    <property type="entry name" value="P-loop_NTPase"/>
</dbReference>
<reference evidence="13 14" key="1">
    <citation type="submission" date="2020-08" db="EMBL/GenBank/DDBJ databases">
        <title>Functional genomics of gut bacteria from endangered species of beetles.</title>
        <authorList>
            <person name="Carlos-Shanley C."/>
        </authorList>
    </citation>
    <scope>NUCLEOTIDE SEQUENCE [LARGE SCALE GENOMIC DNA]</scope>
    <source>
        <strain evidence="13 14">S00124</strain>
    </source>
</reference>
<dbReference type="RefSeq" id="WP_184708202.1">
    <property type="nucleotide sequence ID" value="NZ_JACHKZ010000011.1"/>
</dbReference>
<dbReference type="Pfam" id="PF07498">
    <property type="entry name" value="Rho_N"/>
    <property type="match status" value="1"/>
</dbReference>
<dbReference type="Gene3D" id="2.40.50.140">
    <property type="entry name" value="Nucleic acid-binding proteins"/>
    <property type="match status" value="1"/>
</dbReference>
<gene>
    <name evidence="9" type="primary">rho</name>
    <name evidence="13" type="ORF">HNP33_002153</name>
</gene>
<dbReference type="Gene3D" id="3.40.50.300">
    <property type="entry name" value="P-loop containing nucleotide triphosphate hydrolases"/>
    <property type="match status" value="1"/>
</dbReference>
<evidence type="ECO:0000256" key="3">
    <source>
        <dbReference type="ARBA" id="ARBA00022801"/>
    </source>
</evidence>
<dbReference type="CDD" id="cd01128">
    <property type="entry name" value="rho_factor_C"/>
    <property type="match status" value="1"/>
</dbReference>
<dbReference type="SUPFAM" id="SSF52540">
    <property type="entry name" value="P-loop containing nucleoside triphosphate hydrolases"/>
    <property type="match status" value="1"/>
</dbReference>
<dbReference type="SUPFAM" id="SSF50249">
    <property type="entry name" value="Nucleic acid-binding proteins"/>
    <property type="match status" value="1"/>
</dbReference>
<dbReference type="InterPro" id="IPR011113">
    <property type="entry name" value="Rho_RNA-bd"/>
</dbReference>
<dbReference type="NCBIfam" id="NF006886">
    <property type="entry name" value="PRK09376.1"/>
    <property type="match status" value="1"/>
</dbReference>
<comment type="caution">
    <text evidence="9">Lacks conserved residue(s) required for the propagation of feature annotation.</text>
</comment>
<protein>
    <recommendedName>
        <fullName evidence="9 10">Transcription termination factor Rho</fullName>
        <ecNumber evidence="9 10">3.6.4.-</ecNumber>
    </recommendedName>
    <alternativeName>
        <fullName evidence="9">ATP-dependent helicase Rho</fullName>
    </alternativeName>
</protein>
<keyword evidence="2 9" id="KW-0547">Nucleotide-binding</keyword>
<comment type="caution">
    <text evidence="13">The sequence shown here is derived from an EMBL/GenBank/DDBJ whole genome shotgun (WGS) entry which is preliminary data.</text>
</comment>
<dbReference type="InterPro" id="IPR041703">
    <property type="entry name" value="Rho_factor_ATP-bd"/>
</dbReference>
<organism evidence="13 14">
    <name type="scientific">Comamonas odontotermitis</name>
    <dbReference type="NCBI Taxonomy" id="379895"/>
    <lineage>
        <taxon>Bacteria</taxon>
        <taxon>Pseudomonadati</taxon>
        <taxon>Pseudomonadota</taxon>
        <taxon>Betaproteobacteria</taxon>
        <taxon>Burkholderiales</taxon>
        <taxon>Comamonadaceae</taxon>
        <taxon>Comamonas</taxon>
    </lineage>
</organism>
<dbReference type="InterPro" id="IPR012340">
    <property type="entry name" value="NA-bd_OB-fold"/>
</dbReference>
<keyword evidence="14" id="KW-1185">Reference proteome</keyword>
<keyword evidence="5 9" id="KW-0067">ATP-binding</keyword>
<dbReference type="Gene3D" id="1.10.720.10">
    <property type="match status" value="1"/>
</dbReference>
<dbReference type="HAMAP" id="MF_01884">
    <property type="entry name" value="Rho"/>
    <property type="match status" value="1"/>
</dbReference>
<dbReference type="Pfam" id="PF00006">
    <property type="entry name" value="ATP-synt_ab"/>
    <property type="match status" value="1"/>
</dbReference>
<name>A0ABR6RG01_9BURK</name>
<dbReference type="EC" id="3.6.4.-" evidence="9 10"/>
<evidence type="ECO:0000256" key="9">
    <source>
        <dbReference type="HAMAP-Rule" id="MF_01884"/>
    </source>
</evidence>
<dbReference type="SMART" id="SM00357">
    <property type="entry name" value="CSP"/>
    <property type="match status" value="1"/>
</dbReference>
<feature type="domain" description="Rho RNA-BD" evidence="12">
    <location>
        <begin position="48"/>
        <end position="123"/>
    </location>
</feature>
<dbReference type="SUPFAM" id="SSF68912">
    <property type="entry name" value="Rho N-terminal domain-like"/>
    <property type="match status" value="1"/>
</dbReference>
<comment type="subunit">
    <text evidence="9">Homohexamer. The homohexamer assembles into an open ring structure.</text>
</comment>
<comment type="function">
    <text evidence="9">Facilitates transcription termination by a mechanism that involves Rho binding to the nascent RNA, activation of Rho's RNA-dependent ATPase activity, and release of the mRNA from the DNA template.</text>
</comment>
<comment type="similarity">
    <text evidence="9 11">Belongs to the Rho family.</text>
</comment>
<keyword evidence="1 9" id="KW-0806">Transcription termination</keyword>
<accession>A0ABR6RG01</accession>
<dbReference type="InterPro" id="IPR003593">
    <property type="entry name" value="AAA+_ATPase"/>
</dbReference>
<dbReference type="InterPro" id="IPR004665">
    <property type="entry name" value="Term_rho"/>
</dbReference>
<keyword evidence="6 9" id="KW-0694">RNA-binding</keyword>
<evidence type="ECO:0000259" key="12">
    <source>
        <dbReference type="PROSITE" id="PS51856"/>
    </source>
</evidence>
<keyword evidence="7 9" id="KW-0805">Transcription regulation</keyword>
<dbReference type="PANTHER" id="PTHR46425">
    <property type="entry name" value="TRANSCRIPTION TERMINATION FACTOR RHO"/>
    <property type="match status" value="1"/>
</dbReference>
<dbReference type="SMART" id="SM00382">
    <property type="entry name" value="AAA"/>
    <property type="match status" value="1"/>
</dbReference>
<dbReference type="InterPro" id="IPR011112">
    <property type="entry name" value="Rho-like_N"/>
</dbReference>
<dbReference type="InterPro" id="IPR000194">
    <property type="entry name" value="ATPase_F1/V1/A1_a/bsu_nucl-bd"/>
</dbReference>
<dbReference type="NCBIfam" id="TIGR00767">
    <property type="entry name" value="rho"/>
    <property type="match status" value="1"/>
</dbReference>
<evidence type="ECO:0000256" key="11">
    <source>
        <dbReference type="PROSITE-ProRule" id="PRU01203"/>
    </source>
</evidence>
<feature type="binding site" evidence="9">
    <location>
        <begin position="181"/>
        <end position="186"/>
    </location>
    <ligand>
        <name>ATP</name>
        <dbReference type="ChEBI" id="CHEBI:30616"/>
    </ligand>
</feature>
<dbReference type="Proteomes" id="UP000562492">
    <property type="component" value="Unassembled WGS sequence"/>
</dbReference>
<evidence type="ECO:0000313" key="14">
    <source>
        <dbReference type="Proteomes" id="UP000562492"/>
    </source>
</evidence>
<keyword evidence="8 9" id="KW-0804">Transcription</keyword>
<evidence type="ECO:0000256" key="5">
    <source>
        <dbReference type="ARBA" id="ARBA00022840"/>
    </source>
</evidence>
<evidence type="ECO:0000256" key="1">
    <source>
        <dbReference type="ARBA" id="ARBA00022472"/>
    </source>
</evidence>
<keyword evidence="4 9" id="KW-0347">Helicase</keyword>
<evidence type="ECO:0000256" key="10">
    <source>
        <dbReference type="NCBIfam" id="TIGR00767"/>
    </source>
</evidence>
<dbReference type="PANTHER" id="PTHR46425:SF1">
    <property type="entry name" value="TRANSCRIPTION TERMINATION FACTOR RHO"/>
    <property type="match status" value="1"/>
</dbReference>
<evidence type="ECO:0000313" key="13">
    <source>
        <dbReference type="EMBL" id="MBB6578078.1"/>
    </source>
</evidence>
<dbReference type="Pfam" id="PF07497">
    <property type="entry name" value="Rho_RNA_bind"/>
    <property type="match status" value="1"/>
</dbReference>
<dbReference type="InterPro" id="IPR036269">
    <property type="entry name" value="Rho_N_sf"/>
</dbReference>
<evidence type="ECO:0000256" key="7">
    <source>
        <dbReference type="ARBA" id="ARBA00023015"/>
    </source>
</evidence>
<evidence type="ECO:0000256" key="4">
    <source>
        <dbReference type="ARBA" id="ARBA00022806"/>
    </source>
</evidence>
<feature type="binding site" evidence="9">
    <location>
        <position position="212"/>
    </location>
    <ligand>
        <name>ATP</name>
        <dbReference type="ChEBI" id="CHEBI:30616"/>
    </ligand>
</feature>
<proteinExistence type="inferred from homology"/>
<evidence type="ECO:0000256" key="6">
    <source>
        <dbReference type="ARBA" id="ARBA00022884"/>
    </source>
</evidence>
<dbReference type="SMART" id="SM00959">
    <property type="entry name" value="Rho_N"/>
    <property type="match status" value="1"/>
</dbReference>
<keyword evidence="3 9" id="KW-0378">Hydrolase</keyword>
<sequence length="420" mass="47564">MHLNELKALHVSEVLKLAEELEIENTGRMRKQELMFAIIKKRAKAGEQVFADGVLEILPDGFGFLRSLDTSFTASTDDIYISPSQVRRFNLHTGDMIEGEVRTPKDGERYFALTKLDKVNGLPPEQNKHKMMFENLTPLFPKEQMRLERDIKAEENITGRLIDIIAPIGRGQRALIVAPPKSGKTMMMQSIAHAITANYPDVHMMVLLVDERPEEVTEMQRSVKGEIIASTFDEPAARHVHVAEMVIERAKRLVEMGKDVVILLDSITRLARAYNNVVPSSGKVLSGGVDSNALQRPKRFFGAARNVEEGGSLTIIATALVDTGSRMDEVIFEEFKGTGNSELHLNRRLYEKRVFPAIELNKSGTRREELLLSPEILQKTRILRQFMYNMDEIESMEMVIKSMKATKNNTEFFDMMRRGG</sequence>
<dbReference type="CDD" id="cd04459">
    <property type="entry name" value="Rho_CSD"/>
    <property type="match status" value="1"/>
</dbReference>
<evidence type="ECO:0000256" key="8">
    <source>
        <dbReference type="ARBA" id="ARBA00023163"/>
    </source>
</evidence>
<dbReference type="InterPro" id="IPR011129">
    <property type="entry name" value="CSD"/>
</dbReference>
<feature type="binding site" evidence="9">
    <location>
        <begin position="169"/>
        <end position="174"/>
    </location>
    <ligand>
        <name>ATP</name>
        <dbReference type="ChEBI" id="CHEBI:30616"/>
    </ligand>
</feature>
<evidence type="ECO:0000256" key="2">
    <source>
        <dbReference type="ARBA" id="ARBA00022741"/>
    </source>
</evidence>